<name>A0A4R2I7Y8_9ACTN</name>
<keyword evidence="1" id="KW-0812">Transmembrane</keyword>
<comment type="caution">
    <text evidence="3">The sequence shown here is derived from an EMBL/GenBank/DDBJ whole genome shotgun (WGS) entry which is preliminary data.</text>
</comment>
<reference evidence="3 4" key="1">
    <citation type="journal article" date="2015" name="Stand. Genomic Sci.">
        <title>Genomic Encyclopedia of Bacterial and Archaeal Type Strains, Phase III: the genomes of soil and plant-associated and newly described type strains.</title>
        <authorList>
            <person name="Whitman W.B."/>
            <person name="Woyke T."/>
            <person name="Klenk H.P."/>
            <person name="Zhou Y."/>
            <person name="Lilburn T.G."/>
            <person name="Beck B.J."/>
            <person name="De Vos P."/>
            <person name="Vandamme P."/>
            <person name="Eisen J.A."/>
            <person name="Garrity G."/>
            <person name="Hugenholtz P."/>
            <person name="Kyrpides N.C."/>
        </authorList>
    </citation>
    <scope>NUCLEOTIDE SEQUENCE [LARGE SCALE GENOMIC DNA]</scope>
    <source>
        <strain evidence="3 4">VKM Ac-2541</strain>
    </source>
</reference>
<feature type="transmembrane region" description="Helical" evidence="1">
    <location>
        <begin position="29"/>
        <end position="50"/>
    </location>
</feature>
<protein>
    <recommendedName>
        <fullName evidence="2">DUF6458 domain-containing protein</fullName>
    </recommendedName>
</protein>
<gene>
    <name evidence="3" type="ORF">EV646_12050</name>
</gene>
<feature type="domain" description="DUF6458" evidence="2">
    <location>
        <begin position="1"/>
        <end position="62"/>
    </location>
</feature>
<organism evidence="3 4">
    <name type="scientific">Kribbella antiqua</name>
    <dbReference type="NCBI Taxonomy" id="2512217"/>
    <lineage>
        <taxon>Bacteria</taxon>
        <taxon>Bacillati</taxon>
        <taxon>Actinomycetota</taxon>
        <taxon>Actinomycetes</taxon>
        <taxon>Propionibacteriales</taxon>
        <taxon>Kribbellaceae</taxon>
        <taxon>Kribbella</taxon>
    </lineage>
</organism>
<dbReference type="AlphaFoldDB" id="A0A4R2I7Y8"/>
<dbReference type="InterPro" id="IPR045597">
    <property type="entry name" value="DUF6458"/>
</dbReference>
<evidence type="ECO:0000256" key="1">
    <source>
        <dbReference type="SAM" id="Phobius"/>
    </source>
</evidence>
<keyword evidence="1" id="KW-1133">Transmembrane helix</keyword>
<dbReference type="Pfam" id="PF20059">
    <property type="entry name" value="DUF6458"/>
    <property type="match status" value="1"/>
</dbReference>
<evidence type="ECO:0000313" key="4">
    <source>
        <dbReference type="Proteomes" id="UP000295573"/>
    </source>
</evidence>
<dbReference type="Proteomes" id="UP000295573">
    <property type="component" value="Unassembled WGS sequence"/>
</dbReference>
<evidence type="ECO:0000313" key="3">
    <source>
        <dbReference type="EMBL" id="TCO38675.1"/>
    </source>
</evidence>
<proteinExistence type="predicted"/>
<accession>A0A4R2I7Y8</accession>
<keyword evidence="1" id="KW-0472">Membrane</keyword>
<evidence type="ECO:0000259" key="2">
    <source>
        <dbReference type="Pfam" id="PF20059"/>
    </source>
</evidence>
<dbReference type="EMBL" id="SLWR01000020">
    <property type="protein sequence ID" value="TCO38675.1"/>
    <property type="molecule type" value="Genomic_DNA"/>
</dbReference>
<dbReference type="RefSeq" id="WP_132157438.1">
    <property type="nucleotide sequence ID" value="NZ_SLWR01000020.1"/>
</dbReference>
<keyword evidence="4" id="KW-1185">Reference proteome</keyword>
<dbReference type="OrthoDB" id="4775046at2"/>
<sequence>MSIGVGIFLMVVGGILAFAVQDSWDAVNLTVVGYILMLAGLAGIVLSFYITNRRRRVETDAIDPAVEEEYRVVEEHHHNRDVIE</sequence>